<dbReference type="Proteomes" id="UP001566132">
    <property type="component" value="Unassembled WGS sequence"/>
</dbReference>
<name>A0ABD1F4G2_HYPHA</name>
<dbReference type="PANTHER" id="PTHR47326">
    <property type="entry name" value="TRANSPOSABLE ELEMENT TC3 TRANSPOSASE-LIKE PROTEIN"/>
    <property type="match status" value="1"/>
</dbReference>
<dbReference type="AlphaFoldDB" id="A0ABD1F4G2"/>
<dbReference type="EMBL" id="JBDJPC010000003">
    <property type="protein sequence ID" value="KAL1509917.1"/>
    <property type="molecule type" value="Genomic_DNA"/>
</dbReference>
<comment type="caution">
    <text evidence="1">The sequence shown here is derived from an EMBL/GenBank/DDBJ whole genome shotgun (WGS) entry which is preliminary data.</text>
</comment>
<dbReference type="PANTHER" id="PTHR47326:SF1">
    <property type="entry name" value="HTH PSQ-TYPE DOMAIN-CONTAINING PROTEIN"/>
    <property type="match status" value="1"/>
</dbReference>
<proteinExistence type="predicted"/>
<evidence type="ECO:0000313" key="2">
    <source>
        <dbReference type="Proteomes" id="UP001566132"/>
    </source>
</evidence>
<protein>
    <recommendedName>
        <fullName evidence="3">Transposase Tc1-like domain-containing protein</fullName>
    </recommendedName>
</protein>
<accession>A0ABD1F4G2</accession>
<evidence type="ECO:0000313" key="1">
    <source>
        <dbReference type="EMBL" id="KAL1509917.1"/>
    </source>
</evidence>
<sequence length="194" mass="22948">MQNVTAEGGVSEVNVLAYVHHKNLNNRDTSLREIQNETDVSISSARRILKRNKFKPYRCRKVHHLRLEDYRKRRIFCRWLLRNYRMDQDGAPAHRDRRCTRFLNNWKPNHWIGNNGPINWPASVSRYNPYGFFHMGLYQRSGLSDNTTECGGTYTKIQAACRKLTPRILRNIQNKIIRNAQQCLRNNGGHFEHL</sequence>
<dbReference type="Gene3D" id="3.30.420.10">
    <property type="entry name" value="Ribonuclease H-like superfamily/Ribonuclease H"/>
    <property type="match status" value="1"/>
</dbReference>
<gene>
    <name evidence="1" type="ORF">ABEB36_004581</name>
</gene>
<keyword evidence="2" id="KW-1185">Reference proteome</keyword>
<reference evidence="1 2" key="1">
    <citation type="submission" date="2024-05" db="EMBL/GenBank/DDBJ databases">
        <title>Genetic variation in Jamaican populations of the coffee berry borer (Hypothenemus hampei).</title>
        <authorList>
            <person name="Errbii M."/>
            <person name="Myrie A."/>
        </authorList>
    </citation>
    <scope>NUCLEOTIDE SEQUENCE [LARGE SCALE GENOMIC DNA]</scope>
    <source>
        <strain evidence="1">JA-Hopewell-2020-01-JO</strain>
        <tissue evidence="1">Whole body</tissue>
    </source>
</reference>
<organism evidence="1 2">
    <name type="scientific">Hypothenemus hampei</name>
    <name type="common">Coffee berry borer</name>
    <dbReference type="NCBI Taxonomy" id="57062"/>
    <lineage>
        <taxon>Eukaryota</taxon>
        <taxon>Metazoa</taxon>
        <taxon>Ecdysozoa</taxon>
        <taxon>Arthropoda</taxon>
        <taxon>Hexapoda</taxon>
        <taxon>Insecta</taxon>
        <taxon>Pterygota</taxon>
        <taxon>Neoptera</taxon>
        <taxon>Endopterygota</taxon>
        <taxon>Coleoptera</taxon>
        <taxon>Polyphaga</taxon>
        <taxon>Cucujiformia</taxon>
        <taxon>Curculionidae</taxon>
        <taxon>Scolytinae</taxon>
        <taxon>Hypothenemus</taxon>
    </lineage>
</organism>
<dbReference type="InterPro" id="IPR036397">
    <property type="entry name" value="RNaseH_sf"/>
</dbReference>
<evidence type="ECO:0008006" key="3">
    <source>
        <dbReference type="Google" id="ProtNLM"/>
    </source>
</evidence>